<organism evidence="1 2">
    <name type="scientific">Elsinoe australis</name>
    <dbReference type="NCBI Taxonomy" id="40998"/>
    <lineage>
        <taxon>Eukaryota</taxon>
        <taxon>Fungi</taxon>
        <taxon>Dikarya</taxon>
        <taxon>Ascomycota</taxon>
        <taxon>Pezizomycotina</taxon>
        <taxon>Dothideomycetes</taxon>
        <taxon>Dothideomycetidae</taxon>
        <taxon>Myriangiales</taxon>
        <taxon>Elsinoaceae</taxon>
        <taxon>Elsinoe</taxon>
    </lineage>
</organism>
<protein>
    <submittedName>
        <fullName evidence="1">Uncharacterized protein</fullName>
    </submittedName>
</protein>
<reference evidence="1 2" key="1">
    <citation type="submission" date="2018-02" db="EMBL/GenBank/DDBJ databases">
        <title>Draft genome sequences of Elsinoe sp., causing black scab on jojoba.</title>
        <authorList>
            <person name="Stodart B."/>
            <person name="Jeffress S."/>
            <person name="Ash G."/>
            <person name="Arun Chinnappa K."/>
        </authorList>
    </citation>
    <scope>NUCLEOTIDE SEQUENCE [LARGE SCALE GENOMIC DNA]</scope>
    <source>
        <strain evidence="1 2">Hillstone_2</strain>
    </source>
</reference>
<comment type="caution">
    <text evidence="1">The sequence shown here is derived from an EMBL/GenBank/DDBJ whole genome shotgun (WGS) entry which is preliminary data.</text>
</comment>
<dbReference type="EMBL" id="PTQR01000028">
    <property type="protein sequence ID" value="TKX25525.1"/>
    <property type="molecule type" value="Genomic_DNA"/>
</dbReference>
<sequence length="221" mass="24413">MAATNPSTPAFANSKFEAARKAVLDMMETSKAGETDPDRIAKRKALRKATVELAEDPLNQRMLEENSTDPKINEHIRKLHLFLTDLLAPDNKGKMSNNDVEKHLSLLVDNARNALSGKDHDLELSGIDGSHAILHRPGGTAPRRGDARTTSASINPDAVVLQSMNEMMQSFSEADLQAGAQIGVDVKDLVEELDKDKRNRRKTRSRKVVDEEDLADFSDLM</sequence>
<dbReference type="Proteomes" id="UP000308133">
    <property type="component" value="Unassembled WGS sequence"/>
</dbReference>
<gene>
    <name evidence="1" type="ORF">C1H76_2175</name>
</gene>
<dbReference type="AlphaFoldDB" id="A0A4U7B712"/>
<proteinExistence type="predicted"/>
<evidence type="ECO:0000313" key="2">
    <source>
        <dbReference type="Proteomes" id="UP000308133"/>
    </source>
</evidence>
<accession>A0A4U7B712</accession>
<name>A0A4U7B712_9PEZI</name>
<evidence type="ECO:0000313" key="1">
    <source>
        <dbReference type="EMBL" id="TKX25525.1"/>
    </source>
</evidence>